<evidence type="ECO:0008006" key="4">
    <source>
        <dbReference type="Google" id="ProtNLM"/>
    </source>
</evidence>
<proteinExistence type="predicted"/>
<dbReference type="EMBL" id="JARRAG010000005">
    <property type="protein sequence ID" value="MDG3008349.1"/>
    <property type="molecule type" value="Genomic_DNA"/>
</dbReference>
<sequence length="53" mass="6003">MTLSACSPGVVRHTDARGLRPRRHPQELRRVVQGRIHAALKTPRRYGRRSTGS</sequence>
<feature type="region of interest" description="Disordered" evidence="1">
    <location>
        <begin position="1"/>
        <end position="27"/>
    </location>
</feature>
<evidence type="ECO:0000313" key="2">
    <source>
        <dbReference type="EMBL" id="MDG3008349.1"/>
    </source>
</evidence>
<feature type="compositionally biased region" description="Basic and acidic residues" evidence="1">
    <location>
        <begin position="12"/>
        <end position="27"/>
    </location>
</feature>
<organism evidence="2 3">
    <name type="scientific">Paludisphaera mucosa</name>
    <dbReference type="NCBI Taxonomy" id="3030827"/>
    <lineage>
        <taxon>Bacteria</taxon>
        <taxon>Pseudomonadati</taxon>
        <taxon>Planctomycetota</taxon>
        <taxon>Planctomycetia</taxon>
        <taxon>Isosphaerales</taxon>
        <taxon>Isosphaeraceae</taxon>
        <taxon>Paludisphaera</taxon>
    </lineage>
</organism>
<evidence type="ECO:0000256" key="1">
    <source>
        <dbReference type="SAM" id="MobiDB-lite"/>
    </source>
</evidence>
<evidence type="ECO:0000313" key="3">
    <source>
        <dbReference type="Proteomes" id="UP001216907"/>
    </source>
</evidence>
<accession>A0ABT6FLE4</accession>
<gene>
    <name evidence="2" type="ORF">PZE19_31660</name>
</gene>
<keyword evidence="3" id="KW-1185">Reference proteome</keyword>
<reference evidence="2 3" key="1">
    <citation type="submission" date="2023-03" db="EMBL/GenBank/DDBJ databases">
        <title>Paludisphaera mucosa sp. nov. a novel planctomycete from northern fen.</title>
        <authorList>
            <person name="Ivanova A."/>
        </authorList>
    </citation>
    <scope>NUCLEOTIDE SEQUENCE [LARGE SCALE GENOMIC DNA]</scope>
    <source>
        <strain evidence="2 3">Pla2</strain>
    </source>
</reference>
<comment type="caution">
    <text evidence="2">The sequence shown here is derived from an EMBL/GenBank/DDBJ whole genome shotgun (WGS) entry which is preliminary data.</text>
</comment>
<dbReference type="RefSeq" id="WP_277864674.1">
    <property type="nucleotide sequence ID" value="NZ_JARRAG010000005.1"/>
</dbReference>
<name>A0ABT6FLE4_9BACT</name>
<dbReference type="Proteomes" id="UP001216907">
    <property type="component" value="Unassembled WGS sequence"/>
</dbReference>
<protein>
    <recommendedName>
        <fullName evidence="4">Transposase</fullName>
    </recommendedName>
</protein>